<name>A1ZYK9_MICM2</name>
<comment type="caution">
    <text evidence="1">The sequence shown here is derived from an EMBL/GenBank/DDBJ whole genome shotgun (WGS) entry which is preliminary data.</text>
</comment>
<evidence type="ECO:0000313" key="2">
    <source>
        <dbReference type="Proteomes" id="UP000004095"/>
    </source>
</evidence>
<dbReference type="AlphaFoldDB" id="A1ZYK9"/>
<gene>
    <name evidence="1" type="ORF">M23134_06254</name>
</gene>
<organism evidence="1 2">
    <name type="scientific">Microscilla marina ATCC 23134</name>
    <dbReference type="NCBI Taxonomy" id="313606"/>
    <lineage>
        <taxon>Bacteria</taxon>
        <taxon>Pseudomonadati</taxon>
        <taxon>Bacteroidota</taxon>
        <taxon>Cytophagia</taxon>
        <taxon>Cytophagales</taxon>
        <taxon>Microscillaceae</taxon>
        <taxon>Microscilla</taxon>
    </lineage>
</organism>
<keyword evidence="2" id="KW-1185">Reference proteome</keyword>
<proteinExistence type="predicted"/>
<protein>
    <submittedName>
        <fullName evidence="1">Iso-IS1 ORF2</fullName>
    </submittedName>
</protein>
<sequence>MKHLQQWTICFSKNDIIPDNIIGMYINKYYFWKGRFSESVPV</sequence>
<dbReference type="Proteomes" id="UP000004095">
    <property type="component" value="Unassembled WGS sequence"/>
</dbReference>
<evidence type="ECO:0000313" key="1">
    <source>
        <dbReference type="EMBL" id="EAY24512.1"/>
    </source>
</evidence>
<dbReference type="EMBL" id="AAWS01000067">
    <property type="protein sequence ID" value="EAY24512.1"/>
    <property type="molecule type" value="Genomic_DNA"/>
</dbReference>
<accession>A1ZYK9</accession>
<reference evidence="1 2" key="1">
    <citation type="submission" date="2007-01" db="EMBL/GenBank/DDBJ databases">
        <authorList>
            <person name="Haygood M."/>
            <person name="Podell S."/>
            <person name="Anderson C."/>
            <person name="Hopkinson B."/>
            <person name="Roe K."/>
            <person name="Barbeau K."/>
            <person name="Gaasterland T."/>
            <person name="Ferriera S."/>
            <person name="Johnson J."/>
            <person name="Kravitz S."/>
            <person name="Beeson K."/>
            <person name="Sutton G."/>
            <person name="Rogers Y.-H."/>
            <person name="Friedman R."/>
            <person name="Frazier M."/>
            <person name="Venter J.C."/>
        </authorList>
    </citation>
    <scope>NUCLEOTIDE SEQUENCE [LARGE SCALE GENOMIC DNA]</scope>
    <source>
        <strain evidence="1 2">ATCC 23134</strain>
    </source>
</reference>